<dbReference type="Proteomes" id="UP000051298">
    <property type="component" value="Unassembled WGS sequence"/>
</dbReference>
<dbReference type="eggNOG" id="COG0579">
    <property type="taxonomic scope" value="Bacteria"/>
</dbReference>
<evidence type="ECO:0000256" key="1">
    <source>
        <dbReference type="ARBA" id="ARBA00001974"/>
    </source>
</evidence>
<dbReference type="PANTHER" id="PTHR43104:SF2">
    <property type="entry name" value="L-2-HYDROXYGLUTARATE DEHYDROGENASE, MITOCHONDRIAL"/>
    <property type="match status" value="1"/>
</dbReference>
<comment type="cofactor">
    <cofactor evidence="1">
        <name>FAD</name>
        <dbReference type="ChEBI" id="CHEBI:57692"/>
    </cofactor>
</comment>
<dbReference type="NCBIfam" id="NF008726">
    <property type="entry name" value="PRK11728.1"/>
    <property type="match status" value="1"/>
</dbReference>
<gene>
    <name evidence="7" type="primary">lhgO</name>
    <name evidence="7" type="ORF">THS5294_01467</name>
</gene>
<keyword evidence="2" id="KW-0285">Flavoprotein</keyword>
<evidence type="ECO:0000256" key="5">
    <source>
        <dbReference type="ARBA" id="ARBA00037941"/>
    </source>
</evidence>
<dbReference type="Gene3D" id="3.50.50.60">
    <property type="entry name" value="FAD/NAD(P)-binding domain"/>
    <property type="match status" value="1"/>
</dbReference>
<proteinExistence type="inferred from homology"/>
<protein>
    <submittedName>
        <fullName evidence="7">L-2-hydroxyglutarate oxidase LhgO</fullName>
        <ecNumber evidence="7">1.1.3.15</ecNumber>
    </submittedName>
</protein>
<dbReference type="GO" id="GO:0047545">
    <property type="term" value="F:(S)-2-hydroxyglutarate dehydrogenase activity"/>
    <property type="evidence" value="ECO:0007669"/>
    <property type="project" value="TreeGrafter"/>
</dbReference>
<dbReference type="STRING" id="266809.PM03_06260"/>
<comment type="similarity">
    <text evidence="5">Belongs to the L2HGDH family.</text>
</comment>
<evidence type="ECO:0000256" key="3">
    <source>
        <dbReference type="ARBA" id="ARBA00022827"/>
    </source>
</evidence>
<dbReference type="SUPFAM" id="SSF51905">
    <property type="entry name" value="FAD/NAD(P)-binding domain"/>
    <property type="match status" value="1"/>
</dbReference>
<organism evidence="7 8">
    <name type="scientific">Thalassobacter stenotrophicus</name>
    <dbReference type="NCBI Taxonomy" id="266809"/>
    <lineage>
        <taxon>Bacteria</taxon>
        <taxon>Pseudomonadati</taxon>
        <taxon>Pseudomonadota</taxon>
        <taxon>Alphaproteobacteria</taxon>
        <taxon>Rhodobacterales</taxon>
        <taxon>Roseobacteraceae</taxon>
        <taxon>Thalassobacter</taxon>
    </lineage>
</organism>
<dbReference type="InterPro" id="IPR006076">
    <property type="entry name" value="FAD-dep_OxRdtase"/>
</dbReference>
<name>A0A0N7LTA8_9RHOB</name>
<evidence type="ECO:0000259" key="6">
    <source>
        <dbReference type="Pfam" id="PF01266"/>
    </source>
</evidence>
<reference evidence="7 8" key="1">
    <citation type="submission" date="2015-09" db="EMBL/GenBank/DDBJ databases">
        <authorList>
            <consortium name="Swine Surveillance"/>
        </authorList>
    </citation>
    <scope>NUCLEOTIDE SEQUENCE [LARGE SCALE GENOMIC DNA]</scope>
    <source>
        <strain evidence="7 8">CECT 5294</strain>
    </source>
</reference>
<evidence type="ECO:0000313" key="8">
    <source>
        <dbReference type="Proteomes" id="UP000051298"/>
    </source>
</evidence>
<evidence type="ECO:0000256" key="4">
    <source>
        <dbReference type="ARBA" id="ARBA00023002"/>
    </source>
</evidence>
<dbReference type="InterPro" id="IPR036188">
    <property type="entry name" value="FAD/NAD-bd_sf"/>
</dbReference>
<dbReference type="PANTHER" id="PTHR43104">
    <property type="entry name" value="L-2-HYDROXYGLUTARATE DEHYDROGENASE, MITOCHONDRIAL"/>
    <property type="match status" value="1"/>
</dbReference>
<sequence length="397" mass="42808">MSQMYDYLVIGGGIVGASTAMQLGQTYPDARIGLIEKEPDLAAHQTGHNSGVIHAGVYYAPGSMKARFCRAGVDATLAFSRAHNIPVEQSGKMIVATEHSELARMADLHERATQNGLQITRLGAEELSEREPNVRGVGALFVSVTGIANYPAITVAMGREITAQGGDLHLGQTVRAIAERADSVTVETDMATYQTRQLVVCGGLQADRLARMAGLEADFAIVPFRGEYFRLAPRHDDIVRSLIYPVPDPSVPFLGVHLTRMIGGYVTVGPNAVLGLSREGYAKTDVSLRDMAEMAGYAGFWRVMAKNLSHGVGEMRNSLSRKRYLKLCQRYAPGLELEDLQPYPAGIRAQAVARDGTLVHDFLLKRTARMLHVCNAPSPAATSALPIGAHIVETLAG</sequence>
<feature type="domain" description="FAD dependent oxidoreductase" evidence="6">
    <location>
        <begin position="6"/>
        <end position="393"/>
    </location>
</feature>
<dbReference type="EC" id="1.1.3.15" evidence="7"/>
<dbReference type="Pfam" id="PF01266">
    <property type="entry name" value="DAO"/>
    <property type="match status" value="1"/>
</dbReference>
<accession>A0A0N7LTA8</accession>
<evidence type="ECO:0000256" key="2">
    <source>
        <dbReference type="ARBA" id="ARBA00022630"/>
    </source>
</evidence>
<dbReference type="GO" id="GO:0003973">
    <property type="term" value="F:(S)-2-hydroxy-acid oxidase activity"/>
    <property type="evidence" value="ECO:0007669"/>
    <property type="project" value="UniProtKB-EC"/>
</dbReference>
<evidence type="ECO:0000313" key="7">
    <source>
        <dbReference type="EMBL" id="CUH60178.1"/>
    </source>
</evidence>
<dbReference type="GO" id="GO:0005737">
    <property type="term" value="C:cytoplasm"/>
    <property type="evidence" value="ECO:0007669"/>
    <property type="project" value="TreeGrafter"/>
</dbReference>
<dbReference type="Gene3D" id="3.30.9.10">
    <property type="entry name" value="D-Amino Acid Oxidase, subunit A, domain 2"/>
    <property type="match status" value="1"/>
</dbReference>
<keyword evidence="4 7" id="KW-0560">Oxidoreductase</keyword>
<keyword evidence="3" id="KW-0274">FAD</keyword>
<dbReference type="EMBL" id="CYRX01000025">
    <property type="protein sequence ID" value="CUH60178.1"/>
    <property type="molecule type" value="Genomic_DNA"/>
</dbReference>
<dbReference type="RefSeq" id="WP_233486432.1">
    <property type="nucleotide sequence ID" value="NZ_CYRX01000025.1"/>
</dbReference>
<dbReference type="AlphaFoldDB" id="A0A0N7LTA8"/>